<feature type="domain" description="Gnk2-homologous" evidence="5">
    <location>
        <begin position="259"/>
        <end position="363"/>
    </location>
</feature>
<protein>
    <recommendedName>
        <fullName evidence="9">Non-specific serine/threonine protein kinase</fullName>
    </recommendedName>
</protein>
<evidence type="ECO:0008006" key="9">
    <source>
        <dbReference type="Google" id="ProtNLM"/>
    </source>
</evidence>
<evidence type="ECO:0000259" key="6">
    <source>
        <dbReference type="PROSITE" id="PS51700"/>
    </source>
</evidence>
<feature type="chain" id="PRO_5046574521" description="Non-specific serine/threonine protein kinase" evidence="4">
    <location>
        <begin position="29"/>
        <end position="3151"/>
    </location>
</feature>
<dbReference type="Gene3D" id="3.30.430.20">
    <property type="entry name" value="Gnk2 domain, C-X8-C-X2-C motif"/>
    <property type="match status" value="8"/>
</dbReference>
<feature type="domain" description="Gnk2-homologous" evidence="5">
    <location>
        <begin position="707"/>
        <end position="811"/>
    </location>
</feature>
<feature type="domain" description="Gnk2-homologous" evidence="5">
    <location>
        <begin position="819"/>
        <end position="926"/>
    </location>
</feature>
<feature type="domain" description="Peptidase C50" evidence="6">
    <location>
        <begin position="2887"/>
        <end position="2981"/>
    </location>
</feature>
<dbReference type="InterPro" id="IPR056932">
    <property type="entry name" value="TPR_ESP1_2nd"/>
</dbReference>
<evidence type="ECO:0000256" key="4">
    <source>
        <dbReference type="SAM" id="SignalP"/>
    </source>
</evidence>
<evidence type="ECO:0000313" key="8">
    <source>
        <dbReference type="Proteomes" id="UP000824890"/>
    </source>
</evidence>
<sequence length="3151" mass="356186">MKFSYPLSKRFFLPILSIQFLIIHSVSSLNLTNEYLNHKCLLNQGKYKLGSKYEKNLNMIFDDIRTSHDDITGYSHSSVGRTTADFVVVVTQCRGDSYGSKCRTCIDTAITGFRKRCPSNKGGIIWYDQCLLYISTIEEKNPVSTNYKNTFSMYNPNNVRGDAKLFAMRVMDFFSELTLKVHKSAKHSRIIFYAAGEKKLGKNKLYAMVQCLEHIMDCKSCLTWSISKLFENNNIKQGGRVLGTECDVSVSSLNLTNEYLNHKCFLNQGKYKSGSQYEENLNWIFDDIRTSPYALTGFSHLSVGKTPADFVAVTSQCRGDTYESKCRTCIDTVISGFSKRCPSNKGGIIWYDQCLLYINTIKEKDPAPTNYKNIFSMHNPNNMRGDAKLFAMRVMDFFSELTLKVKKTTKYSLIFYAAGEKKLGKNKLYAMVQCLELTMDCKGCLTWSILKLFENNEIKQGARVLGTDCDLSVLSLNLTNEYLNHKCLNQGKYKSGSEYENNLNSIFHDFSTSDYAETGFLDASLGKTTADSVTVTLQCRGDSYRSNCRTCVDTAILGFHKRCPSNKGGIIWYDQCLLYITTIKVKSPFKINYENIFSMHNPNNVREDAKLFAMRVRDFFSELTLKVKKITNNGLLNFYAAGEKKLGKNKLYAMVQCIELTRDCKSCLAWSITKLFKNNDIKQGGRVLAIQLLIIHSVSSLNLTNEYLNHKCILNQGEYNSGSQYEDNLNWIFREMRTRLYAITGFSHISVGKTTTDFVVVTTQCRGDTYESNCRTCLDTAIAGFRKRCPSNKGGIIWYNQCLLYISTIKEKIPIKTNYKNIFSMHNPNNVRGDAKLFAMRAMDFLSELILKVEKTTKYRLIFYAAGEKKLGKNKLYAMVQCLDLRIDCKRCLAWSITKLFKNDDIKQGARVLGTDCNVRHVKRETFLMKHIEWALKSYPSPEKGNNLCTRSPYSNPQMCNLPLAGVLAQFETHKEMTSSDDVRLLSLIESSHAGDVFASVSDYLRPFSTLQSTSRKGDPALNLRSLGKQFLPFLNKSISLLPKRLSNPDEESRDSARDLFRAYELCLDCLESFSAHVNTQAFKVLEKLRGSSSRLLPEVKDGEAELAMVVVEAVTAIFKAVAMSQQRDDKMYRKVVLLLDEVRAWFRVLDAKAYEKLLRLLVTNLGKCAVSLVREAERFDLDFVRSFCDTTVKEHYDFAVSKDRVFKFAREMLSVLFGVKERRMSVTIDISMSLLRSLSCQLEAETGEDIVDFVELVSYCAHKFRSAEDMYCVKVSKKLNEMAAIFSEAIPQLTLILRLYSSGLSITVYDSKFGDIKVKDAPDDWKIQALLEDETRCHSLVSLLGMVDSYSGNEGNQTDLSLVGGHRNYTKKTNGRCTDINKKAYSVQFVDAMKFLCQPLANLINSVKRKIVLNSEMSYASAHLSTIHDAFLQFCDGCLFLQRCTADKGGREIDNNKALLNVAMAAFIVSLRTQLKLEISVHLLEGVIDSPWIRSQELKYLLASLYNVGVVLYRNKELKKACEALKLCSKASWSCVELDCQMFVNQSSSSKNDLAEDAIVDFVGETCNRSAFYLDVLQQCSRCKIRQTIVQILENWLSAEHLMRRLPGPAAVVKQWVKIERECHTNMDAVDSCTTLYSLLSSSKRRSNRAFGKILQQELLAYDEMFSLSSNLGQQMRIEIADILLKNVYVTEDMHIERATVLIWKARMTRASGTEHQADCIRFLSEAITILSEVHHGPNKGGDPSSHQLPIAYCLRAFCTHEAEPNSKTVFQDISTSLNLWLGMPSLEDSGDSLPTEDIIPLLYNIIDLMSLKGCTELHHHIYLLIFRLFKQKHVKLETCLAMLWECRRLSHALCPSPISNAFILSLSENCGDKSTCMDFWIDCLKDSKAKLIGFQQNFHDLYNDFLRASVKDKGPFQSDITIDDITDAASELISSASLSGHSSFVAAYLYYDLCERLISFGKLSEALSYAKEAYRIRTLLFQEKYKYTAEKQLEKHNDAGKISEIRTYSITNFQVYRSLATDFWPCGNFSWDINRCYLSCWKVLQCYLESTLQVGIVNELIGNGLEAESLLSWGKAISCSQSLFPFVVAFSSALGTFYHKKQSLDLAEKELQNAKEILNANKRDFSCGKCKLKLEVTLDKQLGEISRKKLERVSQTDGFLHAEGFFTAALGKVCCPAWKSCIRSHGEEILEGIAIEENGGEVSGKTKLGINKEPTESKGSRRGRRAKSSQNRVSKDHDLISEPTSRLTRSMRQSLKEQCQTHILVPEVGSRKAGFCDRSDGSGCERVFLDTKNTGHGFCICYKGKCMQCLSEKVTETGSLNTLVSLKWELCHRRLASSILVDLGKCLADSGRVHIAHEALLHSICVLFKSNRFSHNQPSVSQLLEFIGKEATRDVFAIDRAVILYNLCWLNLRNYHCRESRSICCDLSHVPFTKLVSWLKLAFILSREVPIVFQKVSRLLASLYMLSSSSDEFSFECDGKELSASHWVSYFHQASLGTHISYQFISNLSRRHKSQCLSDKECTEATCSSCIVPGALDLPRLAPERTQDLVHFAEEFFNNLPSSTIVCISLLGGAFCQLLQELMQIRSPVCAWVLISRLNLKSQPVATLLPVDSVIEVDMSDDSGNLSSTEATQVENLESRWLCPWGSSVVDDVAPVFRSILEESHASSGSLVEDTRVHRHSWWEKRKKLDHHLRKFLRTLEDSWLGPWRCLLLGGLSNFKLPDSVQKKLIKDLKSKCKMEINEMLLKVILGGGMEDIKGEACVAQLSLRNGCYVGRGGYLYEEDSCKTPTAAPNISESRHVLALQLIHEAATKLEQQDGHENREPIILVLDPEVQMLPWENIPILRKQEVYRMPSVGSISAVLKKRFLQEEPERVHAASFPLIDPLDSFYLLNPGGDLSETQGEFESWFRDQNFEGKAGSVPSAEELTEALQNHDLFLYFGHGSGAQYLSSREIEKLDNCSATFLMGCSSGSLWLKGCYIPQGIPLSYLLAGSPAIVANLWDVTDRDIDRFGKALLEAWLRERSDSSSSPSEDGCSQCELLANELAAMNLKGNNTKRTRKPSSRNKAAQSNVDRSGKTECNHKHGRKIASSHCLVEVEHVNYMTFNILVECWSAIERQGGEFTFMIVHMPSLDHRWTAFTSCTEEEEDM</sequence>
<feature type="compositionally biased region" description="Polar residues" evidence="3">
    <location>
        <begin position="3066"/>
        <end position="3075"/>
    </location>
</feature>
<dbReference type="InterPro" id="IPR038408">
    <property type="entry name" value="GNK2_sf"/>
</dbReference>
<dbReference type="InterPro" id="IPR005314">
    <property type="entry name" value="Peptidase_C50"/>
</dbReference>
<keyword evidence="8" id="KW-1185">Reference proteome</keyword>
<evidence type="ECO:0000259" key="5">
    <source>
        <dbReference type="PROSITE" id="PS51473"/>
    </source>
</evidence>
<feature type="region of interest" description="Disordered" evidence="3">
    <location>
        <begin position="3055"/>
        <end position="3085"/>
    </location>
</feature>
<dbReference type="CDD" id="cd23509">
    <property type="entry name" value="Gnk2-like"/>
    <property type="match status" value="8"/>
</dbReference>
<gene>
    <name evidence="7" type="ORF">HID58_001282</name>
</gene>
<dbReference type="EMBL" id="JAGKQM010000001">
    <property type="protein sequence ID" value="KAH0941645.1"/>
    <property type="molecule type" value="Genomic_DNA"/>
</dbReference>
<feature type="domain" description="Gnk2-homologous" evidence="5">
    <location>
        <begin position="35"/>
        <end position="139"/>
    </location>
</feature>
<evidence type="ECO:0000256" key="3">
    <source>
        <dbReference type="SAM" id="MobiDB-lite"/>
    </source>
</evidence>
<evidence type="ECO:0000256" key="2">
    <source>
        <dbReference type="ARBA" id="ARBA00022737"/>
    </source>
</evidence>
<keyword evidence="1 4" id="KW-0732">Signal</keyword>
<evidence type="ECO:0000313" key="7">
    <source>
        <dbReference type="EMBL" id="KAH0941645.1"/>
    </source>
</evidence>
<feature type="region of interest" description="Disordered" evidence="3">
    <location>
        <begin position="2205"/>
        <end position="2249"/>
    </location>
</feature>
<feature type="domain" description="Gnk2-homologous" evidence="5">
    <location>
        <begin position="481"/>
        <end position="585"/>
    </location>
</feature>
<dbReference type="PROSITE" id="PS51473">
    <property type="entry name" value="GNK2"/>
    <property type="match status" value="5"/>
</dbReference>
<dbReference type="Pfam" id="PF01657">
    <property type="entry name" value="Stress-antifung"/>
    <property type="match status" value="4"/>
</dbReference>
<evidence type="ECO:0000256" key="1">
    <source>
        <dbReference type="ARBA" id="ARBA00022729"/>
    </source>
</evidence>
<dbReference type="PANTHER" id="PTHR12792:SF2">
    <property type="entry name" value="SEPARASE"/>
    <property type="match status" value="1"/>
</dbReference>
<keyword evidence="2" id="KW-0677">Repeat</keyword>
<dbReference type="Pfam" id="PF25113">
    <property type="entry name" value="TPR_ESP1_2nd"/>
    <property type="match status" value="1"/>
</dbReference>
<dbReference type="InterPro" id="IPR002902">
    <property type="entry name" value="GNK2"/>
</dbReference>
<dbReference type="PROSITE" id="PS51700">
    <property type="entry name" value="SEPARIN"/>
    <property type="match status" value="1"/>
</dbReference>
<reference evidence="7 8" key="1">
    <citation type="submission" date="2021-05" db="EMBL/GenBank/DDBJ databases">
        <title>Genome Assembly of Synthetic Allotetraploid Brassica napus Reveals Homoeologous Exchanges between Subgenomes.</title>
        <authorList>
            <person name="Davis J.T."/>
        </authorList>
    </citation>
    <scope>NUCLEOTIDE SEQUENCE [LARGE SCALE GENOMIC DNA]</scope>
    <source>
        <strain evidence="8">cv. Da-Ae</strain>
        <tissue evidence="7">Seedling</tissue>
    </source>
</reference>
<proteinExistence type="predicted"/>
<organism evidence="7 8">
    <name type="scientific">Brassica napus</name>
    <name type="common">Rape</name>
    <dbReference type="NCBI Taxonomy" id="3708"/>
    <lineage>
        <taxon>Eukaryota</taxon>
        <taxon>Viridiplantae</taxon>
        <taxon>Streptophyta</taxon>
        <taxon>Embryophyta</taxon>
        <taxon>Tracheophyta</taxon>
        <taxon>Spermatophyta</taxon>
        <taxon>Magnoliopsida</taxon>
        <taxon>eudicotyledons</taxon>
        <taxon>Gunneridae</taxon>
        <taxon>Pentapetalae</taxon>
        <taxon>rosids</taxon>
        <taxon>malvids</taxon>
        <taxon>Brassicales</taxon>
        <taxon>Brassicaceae</taxon>
        <taxon>Brassiceae</taxon>
        <taxon>Brassica</taxon>
    </lineage>
</organism>
<accession>A0ABQ8EIY2</accession>
<name>A0ABQ8EIY2_BRANA</name>
<feature type="compositionally biased region" description="Basic residues" evidence="3">
    <location>
        <begin position="3056"/>
        <end position="3065"/>
    </location>
</feature>
<comment type="caution">
    <text evidence="7">The sequence shown here is derived from an EMBL/GenBank/DDBJ whole genome shotgun (WGS) entry which is preliminary data.</text>
</comment>
<dbReference type="PANTHER" id="PTHR12792">
    <property type="entry name" value="EXTRA SPINDLE POLES 1-RELATED"/>
    <property type="match status" value="1"/>
</dbReference>
<dbReference type="Proteomes" id="UP000824890">
    <property type="component" value="Unassembled WGS sequence"/>
</dbReference>
<dbReference type="InterPro" id="IPR030397">
    <property type="entry name" value="SEPARIN_core_dom"/>
</dbReference>
<dbReference type="Pfam" id="PF03568">
    <property type="entry name" value="Separin_C"/>
    <property type="match status" value="1"/>
</dbReference>
<feature type="signal peptide" evidence="4">
    <location>
        <begin position="1"/>
        <end position="28"/>
    </location>
</feature>
<dbReference type="InterPro" id="IPR056933">
    <property type="entry name" value="TPR_ESP1"/>
</dbReference>
<dbReference type="Pfam" id="PF25110">
    <property type="entry name" value="TPR_ESP1"/>
    <property type="match status" value="1"/>
</dbReference>